<feature type="domain" description="Response regulatory" evidence="3">
    <location>
        <begin position="3"/>
        <end position="121"/>
    </location>
</feature>
<dbReference type="InterPro" id="IPR050595">
    <property type="entry name" value="Bact_response_regulator"/>
</dbReference>
<dbReference type="InterPro" id="IPR001789">
    <property type="entry name" value="Sig_transdc_resp-reg_receiver"/>
</dbReference>
<dbReference type="STRING" id="1434232.MAIT1_00603"/>
<evidence type="ECO:0000313" key="5">
    <source>
        <dbReference type="Proteomes" id="UP000194003"/>
    </source>
</evidence>
<evidence type="ECO:0000313" key="4">
    <source>
        <dbReference type="EMBL" id="OSM00164.1"/>
    </source>
</evidence>
<organism evidence="4 5">
    <name type="scientific">Magnetofaba australis IT-1</name>
    <dbReference type="NCBI Taxonomy" id="1434232"/>
    <lineage>
        <taxon>Bacteria</taxon>
        <taxon>Pseudomonadati</taxon>
        <taxon>Pseudomonadota</taxon>
        <taxon>Magnetococcia</taxon>
        <taxon>Magnetococcales</taxon>
        <taxon>Magnetococcaceae</taxon>
        <taxon>Magnetofaba</taxon>
    </lineage>
</organism>
<dbReference type="PANTHER" id="PTHR44591">
    <property type="entry name" value="STRESS RESPONSE REGULATOR PROTEIN 1"/>
    <property type="match status" value="1"/>
</dbReference>
<name>A0A1Y2K042_9PROT</name>
<dbReference type="Proteomes" id="UP000194003">
    <property type="component" value="Unassembled WGS sequence"/>
</dbReference>
<dbReference type="InterPro" id="IPR011006">
    <property type="entry name" value="CheY-like_superfamily"/>
</dbReference>
<dbReference type="Gene3D" id="3.40.50.2300">
    <property type="match status" value="1"/>
</dbReference>
<protein>
    <submittedName>
        <fullName evidence="4">Putative response regulator receiver protein</fullName>
    </submittedName>
</protein>
<sequence>MAHILLIDDDARVRFTLETLLKRSGHTVTARADGKEGIDTLKKESFDLIITDIIMPNMDGVEFLMQFRSANKGDAPVIVISGGGRLHSIDYLSVAEDMGAAATLSKPFENAQLLDLVESLIGSKGAAKS</sequence>
<comment type="caution">
    <text evidence="4">The sequence shown here is derived from an EMBL/GenBank/DDBJ whole genome shotgun (WGS) entry which is preliminary data.</text>
</comment>
<dbReference type="SMART" id="SM00448">
    <property type="entry name" value="REC"/>
    <property type="match status" value="1"/>
</dbReference>
<accession>A0A1Y2K042</accession>
<dbReference type="PANTHER" id="PTHR44591:SF23">
    <property type="entry name" value="CHEY SUBFAMILY"/>
    <property type="match status" value="1"/>
</dbReference>
<dbReference type="SUPFAM" id="SSF52172">
    <property type="entry name" value="CheY-like"/>
    <property type="match status" value="1"/>
</dbReference>
<proteinExistence type="predicted"/>
<evidence type="ECO:0000256" key="1">
    <source>
        <dbReference type="ARBA" id="ARBA00022553"/>
    </source>
</evidence>
<dbReference type="OrthoDB" id="5456285at2"/>
<reference evidence="4 5" key="1">
    <citation type="journal article" date="2016" name="BMC Genomics">
        <title>Combined genomic and structural analyses of a cultured magnetotactic bacterium reveals its niche adaptation to a dynamic environment.</title>
        <authorList>
            <person name="Araujo A.C."/>
            <person name="Morillo V."/>
            <person name="Cypriano J."/>
            <person name="Teixeira L.C."/>
            <person name="Leao P."/>
            <person name="Lyra S."/>
            <person name="Almeida L.G."/>
            <person name="Bazylinski D.A."/>
            <person name="Vasconcellos A.T."/>
            <person name="Abreu F."/>
            <person name="Lins U."/>
        </authorList>
    </citation>
    <scope>NUCLEOTIDE SEQUENCE [LARGE SCALE GENOMIC DNA]</scope>
    <source>
        <strain evidence="4 5">IT-1</strain>
    </source>
</reference>
<dbReference type="RefSeq" id="WP_085446588.1">
    <property type="nucleotide sequence ID" value="NZ_LVJN01000021.1"/>
</dbReference>
<dbReference type="PROSITE" id="PS50110">
    <property type="entry name" value="RESPONSE_REGULATORY"/>
    <property type="match status" value="1"/>
</dbReference>
<evidence type="ECO:0000259" key="3">
    <source>
        <dbReference type="PROSITE" id="PS50110"/>
    </source>
</evidence>
<evidence type="ECO:0000256" key="2">
    <source>
        <dbReference type="PROSITE-ProRule" id="PRU00169"/>
    </source>
</evidence>
<feature type="modified residue" description="4-aspartylphosphate" evidence="2">
    <location>
        <position position="52"/>
    </location>
</feature>
<dbReference type="AlphaFoldDB" id="A0A1Y2K042"/>
<dbReference type="GO" id="GO:0000160">
    <property type="term" value="P:phosphorelay signal transduction system"/>
    <property type="evidence" value="ECO:0007669"/>
    <property type="project" value="InterPro"/>
</dbReference>
<dbReference type="EMBL" id="LVJN01000021">
    <property type="protein sequence ID" value="OSM00164.1"/>
    <property type="molecule type" value="Genomic_DNA"/>
</dbReference>
<dbReference type="Pfam" id="PF00072">
    <property type="entry name" value="Response_reg"/>
    <property type="match status" value="1"/>
</dbReference>
<dbReference type="CDD" id="cd00156">
    <property type="entry name" value="REC"/>
    <property type="match status" value="1"/>
</dbReference>
<keyword evidence="1 2" id="KW-0597">Phosphoprotein</keyword>
<keyword evidence="5" id="KW-1185">Reference proteome</keyword>
<gene>
    <name evidence="4" type="ORF">MAIT1_00603</name>
</gene>